<comment type="caution">
    <text evidence="1">The sequence shown here is derived from an EMBL/GenBank/DDBJ whole genome shotgun (WGS) entry which is preliminary data.</text>
</comment>
<gene>
    <name evidence="1" type="ORF">GCM10009118_32760</name>
</gene>
<dbReference type="Proteomes" id="UP001501126">
    <property type="component" value="Unassembled WGS sequence"/>
</dbReference>
<protein>
    <submittedName>
        <fullName evidence="1">Uncharacterized protein</fullName>
    </submittedName>
</protein>
<keyword evidence="2" id="KW-1185">Reference proteome</keyword>
<name>A0ABP3Y5X7_9FLAO</name>
<reference evidence="2" key="1">
    <citation type="journal article" date="2019" name="Int. J. Syst. Evol. Microbiol.">
        <title>The Global Catalogue of Microorganisms (GCM) 10K type strain sequencing project: providing services to taxonomists for standard genome sequencing and annotation.</title>
        <authorList>
            <consortium name="The Broad Institute Genomics Platform"/>
            <consortium name="The Broad Institute Genome Sequencing Center for Infectious Disease"/>
            <person name="Wu L."/>
            <person name="Ma J."/>
        </authorList>
    </citation>
    <scope>NUCLEOTIDE SEQUENCE [LARGE SCALE GENOMIC DNA]</scope>
    <source>
        <strain evidence="2">JCM 16083</strain>
    </source>
</reference>
<evidence type="ECO:0000313" key="1">
    <source>
        <dbReference type="EMBL" id="GAA0876866.1"/>
    </source>
</evidence>
<sequence>MSNSFMDTNSCNALWGMVVDYMFENRSSDGSFKTMYLQPYYHPSEGWMKYPVNSNFCSASVAVNLLHAKEEPKIAELLKSSVQFLLSNSFRGKLWSFGAIDKKYRVPNDSDTTSMSSFFLGSMGIKIPNRKILMRQKENGVFKLWISDQYLSIYSFADYISILYYNKMVKKCKPLQNKHIDLDDHEVIVDCNNLLYLGLKDNQDVFEKVSKQVLNNLKETTYYTTYVQEVYHICRLHYYDIVNLKKENRLYDTIIERLYDFYNSSYRKDNLLDDLYFLISLLYLEERAFIQEIDTDKFIEESYKRKLYETVEPFYTSNNKLDINPKTKEPATFFGSDIYTSSLYIEFLSLYKG</sequence>
<proteinExistence type="predicted"/>
<dbReference type="EMBL" id="BAAAFH010000022">
    <property type="protein sequence ID" value="GAA0876866.1"/>
    <property type="molecule type" value="Genomic_DNA"/>
</dbReference>
<accession>A0ABP3Y5X7</accession>
<dbReference type="RefSeq" id="WP_343790586.1">
    <property type="nucleotide sequence ID" value="NZ_BAAAFH010000022.1"/>
</dbReference>
<evidence type="ECO:0000313" key="2">
    <source>
        <dbReference type="Proteomes" id="UP001501126"/>
    </source>
</evidence>
<organism evidence="1 2">
    <name type="scientific">Wandonia haliotis</name>
    <dbReference type="NCBI Taxonomy" id="574963"/>
    <lineage>
        <taxon>Bacteria</taxon>
        <taxon>Pseudomonadati</taxon>
        <taxon>Bacteroidota</taxon>
        <taxon>Flavobacteriia</taxon>
        <taxon>Flavobacteriales</taxon>
        <taxon>Crocinitomicaceae</taxon>
        <taxon>Wandonia</taxon>
    </lineage>
</organism>